<comment type="subcellular location">
    <subcellularLocation>
        <location evidence="1">Endoplasmic reticulum membrane</location>
        <topology evidence="1">Multi-pass membrane protein</topology>
    </subcellularLocation>
</comment>
<dbReference type="VEuPathDB" id="ToxoDB:ENH_00012070"/>
<organism evidence="12 13">
    <name type="scientific">Eimeria necatrix</name>
    <dbReference type="NCBI Taxonomy" id="51315"/>
    <lineage>
        <taxon>Eukaryota</taxon>
        <taxon>Sar</taxon>
        <taxon>Alveolata</taxon>
        <taxon>Apicomplexa</taxon>
        <taxon>Conoidasida</taxon>
        <taxon>Coccidia</taxon>
        <taxon>Eucoccidiorida</taxon>
        <taxon>Eimeriorina</taxon>
        <taxon>Eimeriidae</taxon>
        <taxon>Eimeria</taxon>
    </lineage>
</organism>
<evidence type="ECO:0000256" key="6">
    <source>
        <dbReference type="ARBA" id="ARBA00022824"/>
    </source>
</evidence>
<keyword evidence="5 11" id="KW-0812">Transmembrane</keyword>
<evidence type="ECO:0000256" key="10">
    <source>
        <dbReference type="ARBA" id="ARBA00023136"/>
    </source>
</evidence>
<accession>U6MDH9</accession>
<evidence type="ECO:0000256" key="3">
    <source>
        <dbReference type="ARBA" id="ARBA00021257"/>
    </source>
</evidence>
<keyword evidence="9" id="KW-0811">Translocation</keyword>
<evidence type="ECO:0000256" key="8">
    <source>
        <dbReference type="ARBA" id="ARBA00022989"/>
    </source>
</evidence>
<feature type="transmembrane region" description="Helical" evidence="11">
    <location>
        <begin position="155"/>
        <end position="184"/>
    </location>
</feature>
<dbReference type="Pfam" id="PF03839">
    <property type="entry name" value="Sec62"/>
    <property type="match status" value="2"/>
</dbReference>
<keyword evidence="13" id="KW-1185">Reference proteome</keyword>
<evidence type="ECO:0000256" key="9">
    <source>
        <dbReference type="ARBA" id="ARBA00023010"/>
    </source>
</evidence>
<reference evidence="12" key="2">
    <citation type="submission" date="2013-10" db="EMBL/GenBank/DDBJ databases">
        <authorList>
            <person name="Aslett M."/>
        </authorList>
    </citation>
    <scope>NUCLEOTIDE SEQUENCE [LARGE SCALE GENOMIC DNA]</scope>
    <source>
        <strain evidence="12">Houghton</strain>
    </source>
</reference>
<comment type="similarity">
    <text evidence="2">Belongs to the SEC62 family.</text>
</comment>
<proteinExistence type="inferred from homology"/>
<feature type="transmembrane region" description="Helical" evidence="11">
    <location>
        <begin position="103"/>
        <end position="124"/>
    </location>
</feature>
<keyword evidence="7" id="KW-0653">Protein transport</keyword>
<evidence type="ECO:0000256" key="1">
    <source>
        <dbReference type="ARBA" id="ARBA00004477"/>
    </source>
</evidence>
<gene>
    <name evidence="12" type="ORF">ENH_00012070</name>
</gene>
<keyword evidence="6" id="KW-0256">Endoplasmic reticulum</keyword>
<reference evidence="12" key="1">
    <citation type="submission" date="2013-10" db="EMBL/GenBank/DDBJ databases">
        <title>Genomic analysis of the causative agents of coccidiosis in chickens.</title>
        <authorList>
            <person name="Reid A.J."/>
            <person name="Blake D."/>
            <person name="Billington K."/>
            <person name="Browne H."/>
            <person name="Dunn M."/>
            <person name="Hung S."/>
            <person name="Kawahara F."/>
            <person name="Miranda-Saavedra D."/>
            <person name="Mourier T."/>
            <person name="Nagra H."/>
            <person name="Otto T.D."/>
            <person name="Rawlings N."/>
            <person name="Sanchez A."/>
            <person name="Sanders M."/>
            <person name="Subramaniam C."/>
            <person name="Tay Y."/>
            <person name="Dear P."/>
            <person name="Doerig C."/>
            <person name="Gruber A."/>
            <person name="Parkinson J."/>
            <person name="Shirley M."/>
            <person name="Wan K.L."/>
            <person name="Berriman M."/>
            <person name="Tomley F."/>
            <person name="Pain A."/>
        </authorList>
    </citation>
    <scope>NUCLEOTIDE SEQUENCE [LARGE SCALE GENOMIC DNA]</scope>
    <source>
        <strain evidence="12">Houghton</strain>
    </source>
</reference>
<feature type="transmembrane region" description="Helical" evidence="11">
    <location>
        <begin position="221"/>
        <end position="245"/>
    </location>
</feature>
<dbReference type="OrthoDB" id="200187at2759"/>
<dbReference type="GO" id="GO:0005789">
    <property type="term" value="C:endoplasmic reticulum membrane"/>
    <property type="evidence" value="ECO:0007669"/>
    <property type="project" value="UniProtKB-SubCell"/>
</dbReference>
<feature type="transmembrane region" description="Helical" evidence="11">
    <location>
        <begin position="130"/>
        <end position="148"/>
    </location>
</feature>
<dbReference type="GeneID" id="25471392"/>
<dbReference type="PANTHER" id="PTHR12443:SF9">
    <property type="entry name" value="TRANSLOCATION PROTEIN SEC62"/>
    <property type="match status" value="1"/>
</dbReference>
<sequence length="394" mass="44917">MEVGENGRFKRPKWPKRLEICQRQNFEENYFYCCLYEGSKRWQHFMLFCVVAFVLCICMFPAWPLKLKIGVWYIAVVFLTILSSVPSGRNASKFAKDKTSKKIIFIVVFMKAAKGGSTLCFSASWLSFWFMLFCAVAFVLCICMFPAWPLKLKIGVWYIAVVFLTILLFLIVLRLVLFLLLWFVGFDFWLLPNLFNEDAGFIDSFLPFFELKKMQSTWTLLAIRLFSAALTAGGPRGLGFGVWSLGFASRLGLARATLYHLSETHSPTDVAAFASQSFIDVLDWGRLRLEAPYLNTSNALPSAAAPQEENGEVQEEPNVLPDEEDYRCLAPCGYKSFEDLMVSKCLVKCSCMQELVDSDCFKSCQDTTRAAIEEARGDACREEESRKARKQKKK</sequence>
<dbReference type="GO" id="GO:0031204">
    <property type="term" value="P:post-translational protein targeting to membrane, translocation"/>
    <property type="evidence" value="ECO:0007669"/>
    <property type="project" value="TreeGrafter"/>
</dbReference>
<evidence type="ECO:0000256" key="11">
    <source>
        <dbReference type="SAM" id="Phobius"/>
    </source>
</evidence>
<keyword evidence="8 11" id="KW-1133">Transmembrane helix</keyword>
<dbReference type="AlphaFoldDB" id="U6MDH9"/>
<evidence type="ECO:0000313" key="13">
    <source>
        <dbReference type="Proteomes" id="UP000030754"/>
    </source>
</evidence>
<keyword evidence="10 11" id="KW-0472">Membrane</keyword>
<evidence type="ECO:0000256" key="5">
    <source>
        <dbReference type="ARBA" id="ARBA00022692"/>
    </source>
</evidence>
<feature type="transmembrane region" description="Helical" evidence="11">
    <location>
        <begin position="69"/>
        <end position="91"/>
    </location>
</feature>
<protein>
    <recommendedName>
        <fullName evidence="3">Translocation protein SEC62</fullName>
    </recommendedName>
</protein>
<dbReference type="Proteomes" id="UP000030754">
    <property type="component" value="Unassembled WGS sequence"/>
</dbReference>
<dbReference type="RefSeq" id="XP_013439664.1">
    <property type="nucleotide sequence ID" value="XM_013584210.1"/>
</dbReference>
<evidence type="ECO:0000313" key="12">
    <source>
        <dbReference type="EMBL" id="CDJ62302.1"/>
    </source>
</evidence>
<evidence type="ECO:0000256" key="7">
    <source>
        <dbReference type="ARBA" id="ARBA00022927"/>
    </source>
</evidence>
<dbReference type="PANTHER" id="PTHR12443">
    <property type="entry name" value="TRANSLOCATION PROTEIN SEC62"/>
    <property type="match status" value="1"/>
</dbReference>
<dbReference type="EMBL" id="HG722421">
    <property type="protein sequence ID" value="CDJ62302.1"/>
    <property type="molecule type" value="Genomic_DNA"/>
</dbReference>
<name>U6MDH9_9EIME</name>
<feature type="transmembrane region" description="Helical" evidence="11">
    <location>
        <begin position="45"/>
        <end position="63"/>
    </location>
</feature>
<evidence type="ECO:0000256" key="2">
    <source>
        <dbReference type="ARBA" id="ARBA00010604"/>
    </source>
</evidence>
<keyword evidence="4" id="KW-0813">Transport</keyword>
<dbReference type="InterPro" id="IPR004728">
    <property type="entry name" value="Sec62"/>
</dbReference>
<evidence type="ECO:0000256" key="4">
    <source>
        <dbReference type="ARBA" id="ARBA00022448"/>
    </source>
</evidence>